<feature type="domain" description="TonB-dependent transporter Oar-like beta-barrel" evidence="9">
    <location>
        <begin position="348"/>
        <end position="886"/>
    </location>
</feature>
<organism evidence="10 11">
    <name type="scientific">Xanthomonas bonasiae</name>
    <dbReference type="NCBI Taxonomy" id="2810351"/>
    <lineage>
        <taxon>Bacteria</taxon>
        <taxon>Pseudomonadati</taxon>
        <taxon>Pseudomonadota</taxon>
        <taxon>Gammaproteobacteria</taxon>
        <taxon>Lysobacterales</taxon>
        <taxon>Lysobacteraceae</taxon>
        <taxon>Xanthomonas</taxon>
    </lineage>
</organism>
<evidence type="ECO:0000259" key="9">
    <source>
        <dbReference type="Pfam" id="PF25183"/>
    </source>
</evidence>
<reference evidence="10 11" key="1">
    <citation type="submission" date="2021-02" db="EMBL/GenBank/DDBJ databases">
        <title>Taxonomically Unique Crown Gall-Associated Xanthomonas Stains Have Deficiency in Virulence Repertories.</title>
        <authorList>
            <person name="Mafakheri H."/>
            <person name="Taghavi S.M."/>
            <person name="Dimkic I."/>
            <person name="Nemanja K."/>
            <person name="Osdaghi E."/>
        </authorList>
    </citation>
    <scope>NUCLEOTIDE SEQUENCE [LARGE SCALE GENOMIC DNA]</scope>
    <source>
        <strain evidence="10 11">FX4</strain>
    </source>
</reference>
<proteinExistence type="inferred from homology"/>
<dbReference type="RefSeq" id="WP_206228499.1">
    <property type="nucleotide sequence ID" value="NZ_JAFIWB010000001.1"/>
</dbReference>
<dbReference type="EMBL" id="JAFIWB010000001">
    <property type="protein sequence ID" value="MBN6100720.1"/>
    <property type="molecule type" value="Genomic_DNA"/>
</dbReference>
<evidence type="ECO:0000256" key="3">
    <source>
        <dbReference type="ARBA" id="ARBA00022452"/>
    </source>
</evidence>
<evidence type="ECO:0000256" key="2">
    <source>
        <dbReference type="ARBA" id="ARBA00022448"/>
    </source>
</evidence>
<dbReference type="SUPFAM" id="SSF56935">
    <property type="entry name" value="Porins"/>
    <property type="match status" value="1"/>
</dbReference>
<dbReference type="PROSITE" id="PS52016">
    <property type="entry name" value="TONB_DEPENDENT_REC_3"/>
    <property type="match status" value="1"/>
</dbReference>
<sequence length="991" mass="107674">MKISIQSTCRPQRSALACALAGCLLLAAAPALAQSTAATIRGQVTADSAAAGSAKVTATNLATGFSRSVQTTASGSYSVAGLPPGTYRVDVQAGDSTSSQTITVQVGQAATLNLAAGGAGTAAGGGATTLDTVQVTAPLAVETKTSEVATYVTTRQIEALPQSSRNFLAFADTVPGMVFETSPSDGSTKLQSGAQSANNINVFIDGVGQKNYVLAGGITGQDSSRGNPFPQLAIGEYKVITSNYKAEYDQLSSAAVSAVTKSGGNDFHGSFFWDYSNSDWRAARESEKAQGSKDRSKDEQYGFSFGGPIVKDVAHFFVTYEGKDYSAPQDVYPGQGYTVSELPASVQSAVRNSTVPFHEDLYFGKIDWSIDDNNLLELTAKRREETGLGNVGAQNTESYATENQVDETRVDLRWQLTMGDWLNDAHLTYEKSFWSLEPKNFGDGYVLTDGAGNTGNVILATGAGSGGYQHKGQTGHSFQDDLTFSGWEGHTLKMGVKYKQVELTTLEQQPYNPQYYYDINDSTSVPYYISFASGLTGTSQGTLTSKNKQFGLYFQDDWEVNDRLTLNLGLRWDYEKTPSYLNYVTDPDVVAAIYSQDPNAPTGQTYAQTLALGGIDISNYISDGSNRHAFKDAWQPRLGFSYDLSGDQKHVLFGGAGRSYDRNLFDYLALEQTKATYGSYGYSVNTAAHPCTVGVNNCLEWDDSLLQQSTLDGLVANNSAAGREVDLLANNLKVPYSDQFSLGIRDTFQMLGYGWNSSVTLQRIVSKDGLVFLLGNRRPDGSFFEAGTISGSPWDYGVPGYGSLILGMNGLETRNNSLLLSLEKPYTSESPWSVNFAYTYSNAKENRQFGEHYALDYPTLSGYGWFTSGGVARHRLVISGVADGPWDTTFSGKLTLSTPEYYYTTYCPSDGQCRIRQFHPDTTLGIKQLDLAAQKVWDTGSNVKLKMRLDVLNVFNWKNYDSYSVDWDSGTYTGYDQYATRTAKLSLGLDW</sequence>
<dbReference type="InterPro" id="IPR057601">
    <property type="entry name" value="Oar-like_b-barrel"/>
</dbReference>
<feature type="chain" id="PRO_5046227990" evidence="8">
    <location>
        <begin position="34"/>
        <end position="991"/>
    </location>
</feature>
<evidence type="ECO:0000256" key="7">
    <source>
        <dbReference type="PROSITE-ProRule" id="PRU01360"/>
    </source>
</evidence>
<evidence type="ECO:0000256" key="5">
    <source>
        <dbReference type="ARBA" id="ARBA00023136"/>
    </source>
</evidence>
<keyword evidence="3 7" id="KW-1134">Transmembrane beta strand</keyword>
<dbReference type="SUPFAM" id="SSF49452">
    <property type="entry name" value="Starch-binding domain-like"/>
    <property type="match status" value="1"/>
</dbReference>
<keyword evidence="6 7" id="KW-0998">Cell outer membrane</keyword>
<dbReference type="Pfam" id="PF13620">
    <property type="entry name" value="CarboxypepD_reg"/>
    <property type="match status" value="1"/>
</dbReference>
<dbReference type="Gene3D" id="2.40.170.20">
    <property type="entry name" value="TonB-dependent receptor, beta-barrel domain"/>
    <property type="match status" value="1"/>
</dbReference>
<comment type="subcellular location">
    <subcellularLocation>
        <location evidence="1 7">Cell outer membrane</location>
        <topology evidence="1 7">Multi-pass membrane protein</topology>
    </subcellularLocation>
</comment>
<keyword evidence="8" id="KW-0732">Signal</keyword>
<dbReference type="PANTHER" id="PTHR30069">
    <property type="entry name" value="TONB-DEPENDENT OUTER MEMBRANE RECEPTOR"/>
    <property type="match status" value="1"/>
</dbReference>
<accession>A0ABS3AZJ2</accession>
<evidence type="ECO:0000313" key="11">
    <source>
        <dbReference type="Proteomes" id="UP000695802"/>
    </source>
</evidence>
<dbReference type="Proteomes" id="UP000695802">
    <property type="component" value="Unassembled WGS sequence"/>
</dbReference>
<feature type="domain" description="TonB-dependent transporter Oar-like beta-barrel" evidence="9">
    <location>
        <begin position="259"/>
        <end position="329"/>
    </location>
</feature>
<evidence type="ECO:0000256" key="4">
    <source>
        <dbReference type="ARBA" id="ARBA00022692"/>
    </source>
</evidence>
<evidence type="ECO:0000256" key="8">
    <source>
        <dbReference type="SAM" id="SignalP"/>
    </source>
</evidence>
<keyword evidence="4 7" id="KW-0812">Transmembrane</keyword>
<protein>
    <submittedName>
        <fullName evidence="10">TonB-dependent receptor</fullName>
    </submittedName>
</protein>
<evidence type="ECO:0000313" key="10">
    <source>
        <dbReference type="EMBL" id="MBN6100720.1"/>
    </source>
</evidence>
<keyword evidence="5 7" id="KW-0472">Membrane</keyword>
<feature type="signal peptide" evidence="8">
    <location>
        <begin position="1"/>
        <end position="33"/>
    </location>
</feature>
<evidence type="ECO:0000256" key="6">
    <source>
        <dbReference type="ARBA" id="ARBA00023237"/>
    </source>
</evidence>
<keyword evidence="11" id="KW-1185">Reference proteome</keyword>
<keyword evidence="10" id="KW-0675">Receptor</keyword>
<dbReference type="Gene3D" id="2.60.40.1120">
    <property type="entry name" value="Carboxypeptidase-like, regulatory domain"/>
    <property type="match status" value="1"/>
</dbReference>
<gene>
    <name evidence="10" type="ORF">JR064_00900</name>
</gene>
<name>A0ABS3AZJ2_9XANT</name>
<keyword evidence="2 7" id="KW-0813">Transport</keyword>
<dbReference type="PANTHER" id="PTHR30069:SF46">
    <property type="entry name" value="OAR PROTEIN"/>
    <property type="match status" value="1"/>
</dbReference>
<dbReference type="InterPro" id="IPR013784">
    <property type="entry name" value="Carb-bd-like_fold"/>
</dbReference>
<comment type="similarity">
    <text evidence="7">Belongs to the TonB-dependent receptor family.</text>
</comment>
<dbReference type="InterPro" id="IPR039426">
    <property type="entry name" value="TonB-dep_rcpt-like"/>
</dbReference>
<comment type="caution">
    <text evidence="10">The sequence shown here is derived from an EMBL/GenBank/DDBJ whole genome shotgun (WGS) entry which is preliminary data.</text>
</comment>
<dbReference type="Pfam" id="PF25183">
    <property type="entry name" value="OMP_b-brl_4"/>
    <property type="match status" value="2"/>
</dbReference>
<evidence type="ECO:0000256" key="1">
    <source>
        <dbReference type="ARBA" id="ARBA00004571"/>
    </source>
</evidence>
<dbReference type="InterPro" id="IPR036942">
    <property type="entry name" value="Beta-barrel_TonB_sf"/>
</dbReference>